<dbReference type="KEGG" id="bja:blr1086"/>
<evidence type="ECO:0000256" key="3">
    <source>
        <dbReference type="ARBA" id="ARBA00023163"/>
    </source>
</evidence>
<dbReference type="Pfam" id="PF00440">
    <property type="entry name" value="TetR_N"/>
    <property type="match status" value="1"/>
</dbReference>
<keyword evidence="1" id="KW-0805">Transcription regulation</keyword>
<dbReference type="eggNOG" id="COG1309">
    <property type="taxonomic scope" value="Bacteria"/>
</dbReference>
<dbReference type="PANTHER" id="PTHR47506">
    <property type="entry name" value="TRANSCRIPTIONAL REGULATORY PROTEIN"/>
    <property type="match status" value="1"/>
</dbReference>
<dbReference type="FunCoup" id="Q89VF9">
    <property type="interactions" value="174"/>
</dbReference>
<dbReference type="SUPFAM" id="SSF46689">
    <property type="entry name" value="Homeodomain-like"/>
    <property type="match status" value="1"/>
</dbReference>
<dbReference type="InterPro" id="IPR009057">
    <property type="entry name" value="Homeodomain-like_sf"/>
</dbReference>
<feature type="domain" description="HTH tetR-type" evidence="5">
    <location>
        <begin position="25"/>
        <end position="85"/>
    </location>
</feature>
<evidence type="ECO:0000256" key="4">
    <source>
        <dbReference type="PROSITE-ProRule" id="PRU00335"/>
    </source>
</evidence>
<evidence type="ECO:0000259" key="5">
    <source>
        <dbReference type="PROSITE" id="PS50977"/>
    </source>
</evidence>
<accession>Q89VF9</accession>
<dbReference type="InterPro" id="IPR036271">
    <property type="entry name" value="Tet_transcr_reg_TetR-rel_C_sf"/>
</dbReference>
<dbReference type="PANTHER" id="PTHR47506:SF6">
    <property type="entry name" value="HTH-TYPE TRANSCRIPTIONAL REPRESSOR NEMR"/>
    <property type="match status" value="1"/>
</dbReference>
<dbReference type="InParanoid" id="Q89VF9"/>
<gene>
    <name evidence="6" type="ordered locus">blr1086</name>
</gene>
<evidence type="ECO:0000313" key="7">
    <source>
        <dbReference type="Proteomes" id="UP000002526"/>
    </source>
</evidence>
<dbReference type="GO" id="GO:0045892">
    <property type="term" value="P:negative regulation of DNA-templated transcription"/>
    <property type="evidence" value="ECO:0000318"/>
    <property type="project" value="GO_Central"/>
</dbReference>
<dbReference type="EnsemblBacteria" id="BAC46351">
    <property type="protein sequence ID" value="BAC46351"/>
    <property type="gene ID" value="BAC46351"/>
</dbReference>
<organism evidence="6 7">
    <name type="scientific">Bradyrhizobium diazoefficiens (strain JCM 10833 / BCRC 13528 / IAM 13628 / NBRC 14792 / USDA 110)</name>
    <dbReference type="NCBI Taxonomy" id="224911"/>
    <lineage>
        <taxon>Bacteria</taxon>
        <taxon>Pseudomonadati</taxon>
        <taxon>Pseudomonadota</taxon>
        <taxon>Alphaproteobacteria</taxon>
        <taxon>Hyphomicrobiales</taxon>
        <taxon>Nitrobacteraceae</taxon>
        <taxon>Bradyrhizobium</taxon>
    </lineage>
</organism>
<dbReference type="SUPFAM" id="SSF48498">
    <property type="entry name" value="Tetracyclin repressor-like, C-terminal domain"/>
    <property type="match status" value="1"/>
</dbReference>
<dbReference type="PROSITE" id="PS50977">
    <property type="entry name" value="HTH_TETR_2"/>
    <property type="match status" value="1"/>
</dbReference>
<evidence type="ECO:0000256" key="2">
    <source>
        <dbReference type="ARBA" id="ARBA00023125"/>
    </source>
</evidence>
<dbReference type="OrthoDB" id="9811084at2"/>
<dbReference type="PATRIC" id="fig|224911.5.peg.1121"/>
<keyword evidence="7" id="KW-1185">Reference proteome</keyword>
<dbReference type="PhylomeDB" id="Q89VF9"/>
<dbReference type="Proteomes" id="UP000002526">
    <property type="component" value="Chromosome"/>
</dbReference>
<keyword evidence="3" id="KW-0804">Transcription</keyword>
<name>Q89VF9_BRADU</name>
<reference evidence="7" key="1">
    <citation type="journal article" date="2002" name="DNA Res.">
        <title>Complete genomic sequence of nitrogen-fixing symbiotic bacterium Bradyrhizobium japonicum USDA110.</title>
        <authorList>
            <person name="Kaneko T."/>
            <person name="Nakamura Y."/>
            <person name="Sato S."/>
            <person name="Minamisawa K."/>
            <person name="Uchiumi T."/>
            <person name="Sasamoto S."/>
            <person name="Watanabe A."/>
            <person name="Idesawa K."/>
            <person name="Iriguchi M."/>
            <person name="Kawashima K."/>
            <person name="Kohara M."/>
            <person name="Matsumoto M."/>
            <person name="Shimpo S."/>
            <person name="Tsuruoka H."/>
            <person name="Wada T."/>
            <person name="Yamada M."/>
            <person name="Tabata S."/>
        </authorList>
    </citation>
    <scope>NUCLEOTIDE SEQUENCE [LARGE SCALE GENOMIC DNA]</scope>
    <source>
        <strain evidence="7">JCM 10833 / BCRC 13528 / IAM 13628 / NBRC 14792 / USDA 110</strain>
    </source>
</reference>
<dbReference type="AlphaFoldDB" id="Q89VF9"/>
<dbReference type="InterPro" id="IPR011075">
    <property type="entry name" value="TetR_C"/>
</dbReference>
<dbReference type="Pfam" id="PF16925">
    <property type="entry name" value="TetR_C_13"/>
    <property type="match status" value="1"/>
</dbReference>
<dbReference type="EMBL" id="BA000040">
    <property type="protein sequence ID" value="BAC46351.1"/>
    <property type="molecule type" value="Genomic_DNA"/>
</dbReference>
<dbReference type="STRING" id="224911.AAV28_02285"/>
<dbReference type="GO" id="GO:0003677">
    <property type="term" value="F:DNA binding"/>
    <property type="evidence" value="ECO:0007669"/>
    <property type="project" value="UniProtKB-UniRule"/>
</dbReference>
<proteinExistence type="predicted"/>
<dbReference type="HOGENOM" id="CLU_069356_28_1_5"/>
<evidence type="ECO:0000313" key="6">
    <source>
        <dbReference type="EMBL" id="BAC46351.1"/>
    </source>
</evidence>
<keyword evidence="2 4" id="KW-0238">DNA-binding</keyword>
<protein>
    <submittedName>
        <fullName evidence="6">Transcriptional regulatory protein</fullName>
    </submittedName>
</protein>
<dbReference type="GO" id="GO:0003700">
    <property type="term" value="F:DNA-binding transcription factor activity"/>
    <property type="evidence" value="ECO:0000318"/>
    <property type="project" value="GO_Central"/>
</dbReference>
<dbReference type="Gene3D" id="1.10.357.10">
    <property type="entry name" value="Tetracycline Repressor, domain 2"/>
    <property type="match status" value="1"/>
</dbReference>
<feature type="DNA-binding region" description="H-T-H motif" evidence="4">
    <location>
        <begin position="48"/>
        <end position="67"/>
    </location>
</feature>
<evidence type="ECO:0000256" key="1">
    <source>
        <dbReference type="ARBA" id="ARBA00023015"/>
    </source>
</evidence>
<sequence>MKSPSDETTLDTNTYVRIILLMPKRSLKDAILDAGLKVMFRTGYHGTSVRDVTAAAGAPQGSFTNHFRSKEAFASEVLDRYFDVTRGLVAEALEDTTLTPRARLKRYLDIITGRLEADGYGRGCLIGDLSLEATGSSEMLRTRLTEIFAEWRVPFAACIAEAQARGEIASDFEPGELADFLLASWQGAILRMKVDRNPKALERFKTIAFQTVFKELT</sequence>
<dbReference type="InterPro" id="IPR001647">
    <property type="entry name" value="HTH_TetR"/>
</dbReference>